<dbReference type="GO" id="GO:0036064">
    <property type="term" value="C:ciliary basal body"/>
    <property type="evidence" value="ECO:0007669"/>
    <property type="project" value="TreeGrafter"/>
</dbReference>
<dbReference type="GO" id="GO:0005524">
    <property type="term" value="F:ATP binding"/>
    <property type="evidence" value="ECO:0007669"/>
    <property type="project" value="UniProtKB-KW"/>
</dbReference>
<dbReference type="PROSITE" id="PS51221">
    <property type="entry name" value="TTL"/>
    <property type="match status" value="1"/>
</dbReference>
<evidence type="ECO:0000256" key="1">
    <source>
        <dbReference type="ARBA" id="ARBA00022598"/>
    </source>
</evidence>
<evidence type="ECO:0000256" key="3">
    <source>
        <dbReference type="ARBA" id="ARBA00022840"/>
    </source>
</evidence>
<dbReference type="PANTHER" id="PTHR12241">
    <property type="entry name" value="TUBULIN POLYGLUTAMYLASE"/>
    <property type="match status" value="1"/>
</dbReference>
<dbReference type="Pfam" id="PF03133">
    <property type="entry name" value="TTL"/>
    <property type="match status" value="1"/>
</dbReference>
<dbReference type="GO" id="GO:0015631">
    <property type="term" value="F:tubulin binding"/>
    <property type="evidence" value="ECO:0007669"/>
    <property type="project" value="TreeGrafter"/>
</dbReference>
<dbReference type="EMBL" id="CAMPGE010003390">
    <property type="protein sequence ID" value="CAI2362224.1"/>
    <property type="molecule type" value="Genomic_DNA"/>
</dbReference>
<keyword evidence="1" id="KW-0436">Ligase</keyword>
<name>A0AAD1UB50_EUPCR</name>
<sequence>MEGAIVQAEPESDSDQEMPNLFDPETVVNITPEQVAAAEEKIRDKFASRIDINTIERPGICNIFPREEFKHESSEEYLNSENYQALLYQAAHNVYNLKREKFPESELPEDYEDKYIKFEYLESSQLHKYTPVNEEEYVKKGMHLKNKFTPVSDEGKGLTYKMWKTNARLIRSILDLHGFQQVAGFDCSILWTNTVGKRHMFYGFNDYQWINHFPSSYEITRKMDLYKNFDMMRQKYKSSEYNYCPMTFLMPSQKEDFRAYLHSLKESEEHNPDKLFIVKPNKLSRGRGIYLIKDIEDLVDEEGVVSEYVDNPLTINGHKFDLRIYVVVTSFYPLKIYVYREGLARFATEKYSKKAAGTNLYVHLTNYSINKKNKSFKRNAKMQDDTLPFKWSLTAFFNRLKSCGIDVDLMWEQIYDLIIKSILSSEKYISYFTKEHFTKVNKSFEIFGYDVMIDQDLKPWLMEINLSPSLSLESSMDIKLKTKLITDMFNMFGFRKLSTATLKEGTPWDEEKDKSSIIKSQPPKHKCKNYKYLIPALEERIQEGEYDEDVKAKMTDIASSKYFEHIIEALAEYTRKEDFIRIFPAKGSKRYFKFFKFDLEVNQKLYEFLYE</sequence>
<keyword evidence="7" id="KW-1185">Reference proteome</keyword>
<dbReference type="InterPro" id="IPR004344">
    <property type="entry name" value="TTL/TTLL_fam"/>
</dbReference>
<evidence type="ECO:0000313" key="6">
    <source>
        <dbReference type="EMBL" id="CAI2362224.1"/>
    </source>
</evidence>
<evidence type="ECO:0000256" key="2">
    <source>
        <dbReference type="ARBA" id="ARBA00022741"/>
    </source>
</evidence>
<dbReference type="SUPFAM" id="SSF56059">
    <property type="entry name" value="Glutathione synthetase ATP-binding domain-like"/>
    <property type="match status" value="1"/>
</dbReference>
<protein>
    <recommendedName>
        <fullName evidence="4">Tubulin--tyrosine ligase-like protein 5</fullName>
    </recommendedName>
</protein>
<evidence type="ECO:0000256" key="5">
    <source>
        <dbReference type="ARBA" id="ARBA00049274"/>
    </source>
</evidence>
<organism evidence="6 7">
    <name type="scientific">Euplotes crassus</name>
    <dbReference type="NCBI Taxonomy" id="5936"/>
    <lineage>
        <taxon>Eukaryota</taxon>
        <taxon>Sar</taxon>
        <taxon>Alveolata</taxon>
        <taxon>Ciliophora</taxon>
        <taxon>Intramacronucleata</taxon>
        <taxon>Spirotrichea</taxon>
        <taxon>Hypotrichia</taxon>
        <taxon>Euplotida</taxon>
        <taxon>Euplotidae</taxon>
        <taxon>Moneuplotes</taxon>
    </lineage>
</organism>
<dbReference type="AlphaFoldDB" id="A0AAD1UB50"/>
<dbReference type="Proteomes" id="UP001295684">
    <property type="component" value="Unassembled WGS sequence"/>
</dbReference>
<gene>
    <name evidence="6" type="ORF">ECRASSUSDP1_LOCUS3546</name>
</gene>
<evidence type="ECO:0000313" key="7">
    <source>
        <dbReference type="Proteomes" id="UP001295684"/>
    </source>
</evidence>
<keyword evidence="3" id="KW-0067">ATP-binding</keyword>
<dbReference type="PANTHER" id="PTHR12241:SF145">
    <property type="entry name" value="TUBULIN POLYGLUTAMYLASE TTLL5"/>
    <property type="match status" value="1"/>
</dbReference>
<proteinExistence type="predicted"/>
<evidence type="ECO:0000256" key="4">
    <source>
        <dbReference type="ARBA" id="ARBA00041448"/>
    </source>
</evidence>
<keyword evidence="2" id="KW-0547">Nucleotide-binding</keyword>
<accession>A0AAD1UB50</accession>
<reference evidence="6" key="1">
    <citation type="submission" date="2023-07" db="EMBL/GenBank/DDBJ databases">
        <authorList>
            <consortium name="AG Swart"/>
            <person name="Singh M."/>
            <person name="Singh A."/>
            <person name="Seah K."/>
            <person name="Emmerich C."/>
        </authorList>
    </citation>
    <scope>NUCLEOTIDE SEQUENCE</scope>
    <source>
        <strain evidence="6">DP1</strain>
    </source>
</reference>
<comment type="caution">
    <text evidence="6">The sequence shown here is derived from an EMBL/GenBank/DDBJ whole genome shotgun (WGS) entry which is preliminary data.</text>
</comment>
<comment type="catalytic activity">
    <reaction evidence="5">
        <text>L-glutamyl-[protein] + L-glutamate + ATP = gamma-L-glutamyl-L-glutamyl-[protein] + ADP + phosphate + H(+)</text>
        <dbReference type="Rhea" id="RHEA:60144"/>
        <dbReference type="Rhea" id="RHEA-COMP:10208"/>
        <dbReference type="Rhea" id="RHEA-COMP:15517"/>
        <dbReference type="ChEBI" id="CHEBI:15378"/>
        <dbReference type="ChEBI" id="CHEBI:29973"/>
        <dbReference type="ChEBI" id="CHEBI:29985"/>
        <dbReference type="ChEBI" id="CHEBI:30616"/>
        <dbReference type="ChEBI" id="CHEBI:43474"/>
        <dbReference type="ChEBI" id="CHEBI:143622"/>
        <dbReference type="ChEBI" id="CHEBI:456216"/>
    </reaction>
    <physiologicalReaction direction="left-to-right" evidence="5">
        <dbReference type="Rhea" id="RHEA:60145"/>
    </physiologicalReaction>
</comment>
<dbReference type="GO" id="GO:0000226">
    <property type="term" value="P:microtubule cytoskeleton organization"/>
    <property type="evidence" value="ECO:0007669"/>
    <property type="project" value="TreeGrafter"/>
</dbReference>
<dbReference type="Gene3D" id="3.30.470.20">
    <property type="entry name" value="ATP-grasp fold, B domain"/>
    <property type="match status" value="1"/>
</dbReference>
<dbReference type="GO" id="GO:0070740">
    <property type="term" value="F:tubulin-glutamic acid ligase activity"/>
    <property type="evidence" value="ECO:0007669"/>
    <property type="project" value="TreeGrafter"/>
</dbReference>